<dbReference type="InterPro" id="IPR003593">
    <property type="entry name" value="AAA+_ATPase"/>
</dbReference>
<sequence length="250" mass="27667">MRILKGSKLTMRFGGLKAVNNVDFNLTNGEILSLIGPNGAGKTTLFNLLTGIYTPTEGSIYMDEKNITGLKPYDIASIGITRTFQNIRLFADMSVEDNIMMGLHTKVGAPLIGSIIPTPSSIRANKFAKERLDWVLNYLGLYSLRKEKAKNLPYGLQRKLEIGRAIAPEPEVLLLDEPAAGMNPQETNELMGLIYDLRDKGITILLIEHDMKLVMGISDRVMVLNYGEKIADGKPEEVKQNPDVIKAYLG</sequence>
<dbReference type="GO" id="GO:0015192">
    <property type="term" value="F:L-phenylalanine transmembrane transporter activity"/>
    <property type="evidence" value="ECO:0007669"/>
    <property type="project" value="TreeGrafter"/>
</dbReference>
<dbReference type="PANTHER" id="PTHR45772">
    <property type="entry name" value="CONSERVED COMPONENT OF ABC TRANSPORTER FOR NATURAL AMINO ACIDS-RELATED"/>
    <property type="match status" value="1"/>
</dbReference>
<reference evidence="5 6" key="1">
    <citation type="submission" date="2019-08" db="EMBL/GenBank/DDBJ databases">
        <title>Calorimonas adulescens gen. nov., sp. nov., an anaerobic thermophilic bacterium from Sakhalin hot spring.</title>
        <authorList>
            <person name="Khomyakova M.A."/>
            <person name="Merkel A.Y."/>
            <person name="Novikov A."/>
            <person name="Bonch-Osmolovskaya E.A."/>
            <person name="Slobodkin A.I."/>
        </authorList>
    </citation>
    <scope>NUCLEOTIDE SEQUENCE [LARGE SCALE GENOMIC DNA]</scope>
    <source>
        <strain evidence="5 6">A05MB</strain>
    </source>
</reference>
<dbReference type="GO" id="GO:1903805">
    <property type="term" value="P:L-valine import across plasma membrane"/>
    <property type="evidence" value="ECO:0007669"/>
    <property type="project" value="TreeGrafter"/>
</dbReference>
<dbReference type="InterPro" id="IPR032823">
    <property type="entry name" value="BCA_ABC_TP_C"/>
</dbReference>
<dbReference type="PROSITE" id="PS50893">
    <property type="entry name" value="ABC_TRANSPORTER_2"/>
    <property type="match status" value="1"/>
</dbReference>
<dbReference type="GO" id="GO:0005886">
    <property type="term" value="C:plasma membrane"/>
    <property type="evidence" value="ECO:0007669"/>
    <property type="project" value="TreeGrafter"/>
</dbReference>
<accession>A0A5D8QEX8</accession>
<dbReference type="GO" id="GO:1903806">
    <property type="term" value="P:L-isoleucine import across plasma membrane"/>
    <property type="evidence" value="ECO:0007669"/>
    <property type="project" value="TreeGrafter"/>
</dbReference>
<organism evidence="5 6">
    <name type="scientific">Calorimonas adulescens</name>
    <dbReference type="NCBI Taxonomy" id="2606906"/>
    <lineage>
        <taxon>Bacteria</taxon>
        <taxon>Bacillati</taxon>
        <taxon>Bacillota</taxon>
        <taxon>Clostridia</taxon>
        <taxon>Thermoanaerobacterales</taxon>
        <taxon>Thermoanaerobacteraceae</taxon>
        <taxon>Calorimonas</taxon>
    </lineage>
</organism>
<dbReference type="EMBL" id="VTPS01000002">
    <property type="protein sequence ID" value="TZE83125.1"/>
    <property type="molecule type" value="Genomic_DNA"/>
</dbReference>
<keyword evidence="3 5" id="KW-0067">ATP-binding</keyword>
<proteinExistence type="predicted"/>
<dbReference type="GO" id="GO:0015808">
    <property type="term" value="P:L-alanine transport"/>
    <property type="evidence" value="ECO:0007669"/>
    <property type="project" value="TreeGrafter"/>
</dbReference>
<dbReference type="InterPro" id="IPR027417">
    <property type="entry name" value="P-loop_NTPase"/>
</dbReference>
<evidence type="ECO:0000313" key="5">
    <source>
        <dbReference type="EMBL" id="TZE83125.1"/>
    </source>
</evidence>
<dbReference type="InterPro" id="IPR051120">
    <property type="entry name" value="ABC_AA/LPS_Transport"/>
</dbReference>
<dbReference type="AlphaFoldDB" id="A0A5D8QEX8"/>
<dbReference type="GO" id="GO:0005524">
    <property type="term" value="F:ATP binding"/>
    <property type="evidence" value="ECO:0007669"/>
    <property type="project" value="UniProtKB-KW"/>
</dbReference>
<dbReference type="Proteomes" id="UP000322976">
    <property type="component" value="Unassembled WGS sequence"/>
</dbReference>
<keyword evidence="1" id="KW-0813">Transport</keyword>
<dbReference type="GO" id="GO:0042941">
    <property type="term" value="P:D-alanine transmembrane transport"/>
    <property type="evidence" value="ECO:0007669"/>
    <property type="project" value="TreeGrafter"/>
</dbReference>
<comment type="caution">
    <text evidence="5">The sequence shown here is derived from an EMBL/GenBank/DDBJ whole genome shotgun (WGS) entry which is preliminary data.</text>
</comment>
<dbReference type="SMART" id="SM00382">
    <property type="entry name" value="AAA"/>
    <property type="match status" value="1"/>
</dbReference>
<dbReference type="GO" id="GO:0015188">
    <property type="term" value="F:L-isoleucine transmembrane transporter activity"/>
    <property type="evidence" value="ECO:0007669"/>
    <property type="project" value="TreeGrafter"/>
</dbReference>
<dbReference type="CDD" id="cd03219">
    <property type="entry name" value="ABC_Mj1267_LivG_branched"/>
    <property type="match status" value="1"/>
</dbReference>
<feature type="domain" description="ABC transporter" evidence="4">
    <location>
        <begin position="4"/>
        <end position="249"/>
    </location>
</feature>
<gene>
    <name evidence="5" type="ORF">FWJ32_02045</name>
</gene>
<evidence type="ECO:0000259" key="4">
    <source>
        <dbReference type="PROSITE" id="PS50893"/>
    </source>
</evidence>
<dbReference type="GO" id="GO:0016887">
    <property type="term" value="F:ATP hydrolysis activity"/>
    <property type="evidence" value="ECO:0007669"/>
    <property type="project" value="InterPro"/>
</dbReference>
<dbReference type="GO" id="GO:0005304">
    <property type="term" value="F:L-valine transmembrane transporter activity"/>
    <property type="evidence" value="ECO:0007669"/>
    <property type="project" value="TreeGrafter"/>
</dbReference>
<evidence type="ECO:0000313" key="6">
    <source>
        <dbReference type="Proteomes" id="UP000322976"/>
    </source>
</evidence>
<evidence type="ECO:0000256" key="1">
    <source>
        <dbReference type="ARBA" id="ARBA00022448"/>
    </source>
</evidence>
<dbReference type="FunFam" id="3.40.50.300:FF:000421">
    <property type="entry name" value="Branched-chain amino acid ABC transporter ATP-binding protein"/>
    <property type="match status" value="1"/>
</dbReference>
<evidence type="ECO:0000256" key="3">
    <source>
        <dbReference type="ARBA" id="ARBA00022840"/>
    </source>
</evidence>
<evidence type="ECO:0000256" key="2">
    <source>
        <dbReference type="ARBA" id="ARBA00022741"/>
    </source>
</evidence>
<dbReference type="SUPFAM" id="SSF52540">
    <property type="entry name" value="P-loop containing nucleoside triphosphate hydrolases"/>
    <property type="match status" value="1"/>
</dbReference>
<dbReference type="Gene3D" id="3.40.50.300">
    <property type="entry name" value="P-loop containing nucleotide triphosphate hydrolases"/>
    <property type="match status" value="1"/>
</dbReference>
<dbReference type="RefSeq" id="WP_149544322.1">
    <property type="nucleotide sequence ID" value="NZ_VTPS01000002.1"/>
</dbReference>
<dbReference type="PANTHER" id="PTHR45772:SF7">
    <property type="entry name" value="AMINO ACID ABC TRANSPORTER ATP-BINDING PROTEIN"/>
    <property type="match status" value="1"/>
</dbReference>
<keyword evidence="6" id="KW-1185">Reference proteome</keyword>
<dbReference type="InterPro" id="IPR003439">
    <property type="entry name" value="ABC_transporter-like_ATP-bd"/>
</dbReference>
<protein>
    <submittedName>
        <fullName evidence="5">ABC transporter ATP-binding protein</fullName>
    </submittedName>
</protein>
<dbReference type="Pfam" id="PF12399">
    <property type="entry name" value="BCA_ABC_TP_C"/>
    <property type="match status" value="1"/>
</dbReference>
<keyword evidence="2" id="KW-0547">Nucleotide-binding</keyword>
<name>A0A5D8QEX8_9THEO</name>
<dbReference type="Pfam" id="PF00005">
    <property type="entry name" value="ABC_tran"/>
    <property type="match status" value="1"/>
</dbReference>